<proteinExistence type="predicted"/>
<organism evidence="2 3">
    <name type="scientific">Molorchus minor</name>
    <dbReference type="NCBI Taxonomy" id="1323400"/>
    <lineage>
        <taxon>Eukaryota</taxon>
        <taxon>Metazoa</taxon>
        <taxon>Ecdysozoa</taxon>
        <taxon>Arthropoda</taxon>
        <taxon>Hexapoda</taxon>
        <taxon>Insecta</taxon>
        <taxon>Pterygota</taxon>
        <taxon>Neoptera</taxon>
        <taxon>Endopterygota</taxon>
        <taxon>Coleoptera</taxon>
        <taxon>Polyphaga</taxon>
        <taxon>Cucujiformia</taxon>
        <taxon>Chrysomeloidea</taxon>
        <taxon>Cerambycidae</taxon>
        <taxon>Lamiinae</taxon>
        <taxon>Monochamini</taxon>
        <taxon>Molorchus</taxon>
    </lineage>
</organism>
<gene>
    <name evidence="2" type="ORF">NQ317_014643</name>
</gene>
<feature type="compositionally biased region" description="Low complexity" evidence="1">
    <location>
        <begin position="18"/>
        <end position="31"/>
    </location>
</feature>
<keyword evidence="3" id="KW-1185">Reference proteome</keyword>
<accession>A0ABQ9JPE8</accession>
<evidence type="ECO:0000313" key="2">
    <source>
        <dbReference type="EMBL" id="KAJ8980149.1"/>
    </source>
</evidence>
<reference evidence="2" key="1">
    <citation type="journal article" date="2023" name="Insect Mol. Biol.">
        <title>Genome sequencing provides insights into the evolution of gene families encoding plant cell wall-degrading enzymes in longhorned beetles.</title>
        <authorList>
            <person name="Shin N.R."/>
            <person name="Okamura Y."/>
            <person name="Kirsch R."/>
            <person name="Pauchet Y."/>
        </authorList>
    </citation>
    <scope>NUCLEOTIDE SEQUENCE</scope>
    <source>
        <strain evidence="2">MMC_N1</strain>
    </source>
</reference>
<evidence type="ECO:0000313" key="3">
    <source>
        <dbReference type="Proteomes" id="UP001162164"/>
    </source>
</evidence>
<protein>
    <submittedName>
        <fullName evidence="2">Uncharacterized protein</fullName>
    </submittedName>
</protein>
<evidence type="ECO:0000256" key="1">
    <source>
        <dbReference type="SAM" id="MobiDB-lite"/>
    </source>
</evidence>
<feature type="region of interest" description="Disordered" evidence="1">
    <location>
        <begin position="1"/>
        <end position="74"/>
    </location>
</feature>
<dbReference type="EMBL" id="JAPWTJ010000283">
    <property type="protein sequence ID" value="KAJ8980149.1"/>
    <property type="molecule type" value="Genomic_DNA"/>
</dbReference>
<sequence length="74" mass="8192">MEEKEETATNVRKTRSGKVVATPAAKATAKPTTRRTRKKVVLMEVEVSDDEEETPQDVDTNQENDEATTKKGGE</sequence>
<name>A0ABQ9JPE8_9CUCU</name>
<feature type="compositionally biased region" description="Acidic residues" evidence="1">
    <location>
        <begin position="46"/>
        <end position="66"/>
    </location>
</feature>
<dbReference type="Proteomes" id="UP001162164">
    <property type="component" value="Unassembled WGS sequence"/>
</dbReference>
<comment type="caution">
    <text evidence="2">The sequence shown here is derived from an EMBL/GenBank/DDBJ whole genome shotgun (WGS) entry which is preliminary data.</text>
</comment>